<dbReference type="InterPro" id="IPR038578">
    <property type="entry name" value="GT29-like_sf"/>
</dbReference>
<feature type="signal peptide" evidence="14">
    <location>
        <begin position="1"/>
        <end position="24"/>
    </location>
</feature>
<dbReference type="CDD" id="cd23963">
    <property type="entry name" value="GT29_ST8SIA"/>
    <property type="match status" value="1"/>
</dbReference>
<evidence type="ECO:0000256" key="1">
    <source>
        <dbReference type="ARBA" id="ARBA00004323"/>
    </source>
</evidence>
<feature type="chain" id="PRO_5035466913" evidence="14">
    <location>
        <begin position="25"/>
        <end position="396"/>
    </location>
</feature>
<sequence>MRRRKYCAILSLFLSAVTFLLVYTSEPVSHQPKWTTVNSTSAKGRQGHSTVNSTSAKGRPLSDMNYVKRHTPNESAALEKFQADQKFVQSIPTEAPGWVYNQSAADLFRRKLINDARLDNGNFLTTQENSPLNAILKTLVPSLNPTKIKVSSGVFNLFPKESPFKTKKFQTCSVVGNGGILKGSGCGVEIDASEFVFRCNMAPMYDEHLTDIGKKTSLITINPTLILYRYHKFSNTTSSTKTEYVKAFVRDLSAYGDSYLLIPAFFNSGSVKIAFLTRQVLRDHSARNEVIFPHPDFVRITQSFWRENGLGDKRPSSGLVLLSTAIQICEEVRLYGFWPFHADRNSARLTEHYYDNALPTNAHSVPDEFRQLQRLHNTGVLRLTTTACQRQDNIYH</sequence>
<dbReference type="GO" id="GO:0006491">
    <property type="term" value="P:N-glycan processing"/>
    <property type="evidence" value="ECO:0007669"/>
    <property type="project" value="TreeGrafter"/>
</dbReference>
<dbReference type="PIRSF" id="PIRSF005557">
    <property type="entry name" value="Sialyl_trans"/>
    <property type="match status" value="1"/>
</dbReference>
<dbReference type="AlphaFoldDB" id="A0A8J9ZEK4"/>
<keyword evidence="14" id="KW-0732">Signal</keyword>
<dbReference type="InterPro" id="IPR050943">
    <property type="entry name" value="Glycosyltr_29_Sialyltrsf"/>
</dbReference>
<reference evidence="15" key="1">
    <citation type="submission" date="2022-01" db="EMBL/GenBank/DDBJ databases">
        <authorList>
            <person name="Braso-Vives M."/>
        </authorList>
    </citation>
    <scope>NUCLEOTIDE SEQUENCE</scope>
</reference>
<keyword evidence="5" id="KW-0812">Transmembrane</keyword>
<evidence type="ECO:0000313" key="16">
    <source>
        <dbReference type="Proteomes" id="UP000838412"/>
    </source>
</evidence>
<feature type="disulfide bond" evidence="12">
    <location>
        <begin position="172"/>
        <end position="329"/>
    </location>
</feature>
<dbReference type="PANTHER" id="PTHR11987:SF53">
    <property type="entry name" value="ALPHA-2,8-SIALYLTRANSFERASE 8F-LIKE"/>
    <property type="match status" value="1"/>
</dbReference>
<dbReference type="Proteomes" id="UP000838412">
    <property type="component" value="Chromosome 2"/>
</dbReference>
<evidence type="ECO:0000256" key="10">
    <source>
        <dbReference type="ARBA" id="ARBA00023157"/>
    </source>
</evidence>
<protein>
    <submittedName>
        <fullName evidence="15">ST8SIA1 protein</fullName>
    </submittedName>
</protein>
<keyword evidence="6" id="KW-0735">Signal-anchor</keyword>
<keyword evidence="10" id="KW-1015">Disulfide bond</keyword>
<evidence type="ECO:0000256" key="9">
    <source>
        <dbReference type="ARBA" id="ARBA00023136"/>
    </source>
</evidence>
<keyword evidence="7" id="KW-1133">Transmembrane helix</keyword>
<organism evidence="15 16">
    <name type="scientific">Branchiostoma lanceolatum</name>
    <name type="common">Common lancelet</name>
    <name type="synonym">Amphioxus lanceolatum</name>
    <dbReference type="NCBI Taxonomy" id="7740"/>
    <lineage>
        <taxon>Eukaryota</taxon>
        <taxon>Metazoa</taxon>
        <taxon>Chordata</taxon>
        <taxon>Cephalochordata</taxon>
        <taxon>Leptocardii</taxon>
        <taxon>Amphioxiformes</taxon>
        <taxon>Branchiostomatidae</taxon>
        <taxon>Branchiostoma</taxon>
    </lineage>
</organism>
<keyword evidence="11" id="KW-0325">Glycoprotein</keyword>
<comment type="similarity">
    <text evidence="2">Belongs to the glycosyltransferase 29 family.</text>
</comment>
<name>A0A8J9ZEK4_BRALA</name>
<evidence type="ECO:0000256" key="8">
    <source>
        <dbReference type="ARBA" id="ARBA00023034"/>
    </source>
</evidence>
<dbReference type="PANTHER" id="PTHR11987">
    <property type="entry name" value="ALPHA-2,8-SIALYLTRANSFERASE"/>
    <property type="match status" value="1"/>
</dbReference>
<evidence type="ECO:0000256" key="12">
    <source>
        <dbReference type="PIRSR" id="PIRSR005557-2"/>
    </source>
</evidence>
<dbReference type="Pfam" id="PF00777">
    <property type="entry name" value="Glyco_transf_29"/>
    <property type="match status" value="1"/>
</dbReference>
<feature type="compositionally biased region" description="Polar residues" evidence="13">
    <location>
        <begin position="33"/>
        <end position="56"/>
    </location>
</feature>
<evidence type="ECO:0000256" key="7">
    <source>
        <dbReference type="ARBA" id="ARBA00022989"/>
    </source>
</evidence>
<evidence type="ECO:0000256" key="3">
    <source>
        <dbReference type="ARBA" id="ARBA00022676"/>
    </source>
</evidence>
<dbReference type="EMBL" id="OV696687">
    <property type="protein sequence ID" value="CAH1252524.1"/>
    <property type="molecule type" value="Genomic_DNA"/>
</dbReference>
<evidence type="ECO:0000256" key="5">
    <source>
        <dbReference type="ARBA" id="ARBA00022692"/>
    </source>
</evidence>
<keyword evidence="4" id="KW-0808">Transferase</keyword>
<feature type="region of interest" description="Disordered" evidence="13">
    <location>
        <begin position="33"/>
        <end position="63"/>
    </location>
</feature>
<accession>A0A8J9ZEK4</accession>
<evidence type="ECO:0000256" key="11">
    <source>
        <dbReference type="ARBA" id="ARBA00023180"/>
    </source>
</evidence>
<keyword evidence="3" id="KW-0328">Glycosyltransferase</keyword>
<dbReference type="GO" id="GO:0009311">
    <property type="term" value="P:oligosaccharide metabolic process"/>
    <property type="evidence" value="ECO:0007669"/>
    <property type="project" value="TreeGrafter"/>
</dbReference>
<evidence type="ECO:0000256" key="4">
    <source>
        <dbReference type="ARBA" id="ARBA00022679"/>
    </source>
</evidence>
<keyword evidence="9" id="KW-0472">Membrane</keyword>
<dbReference type="Gene3D" id="3.90.1480.20">
    <property type="entry name" value="Glycosyl transferase family 29"/>
    <property type="match status" value="1"/>
</dbReference>
<keyword evidence="16" id="KW-1185">Reference proteome</keyword>
<comment type="subcellular location">
    <subcellularLocation>
        <location evidence="1">Golgi apparatus membrane</location>
        <topology evidence="1">Single-pass type II membrane protein</topology>
    </subcellularLocation>
</comment>
<evidence type="ECO:0000256" key="13">
    <source>
        <dbReference type="SAM" id="MobiDB-lite"/>
    </source>
</evidence>
<proteinExistence type="inferred from homology"/>
<evidence type="ECO:0000256" key="14">
    <source>
        <dbReference type="SAM" id="SignalP"/>
    </source>
</evidence>
<gene>
    <name evidence="15" type="primary">ST8SIA1</name>
    <name evidence="15" type="ORF">BLAG_LOCUS12589</name>
</gene>
<dbReference type="InterPro" id="IPR001675">
    <property type="entry name" value="Glyco_trans_29"/>
</dbReference>
<dbReference type="InterPro" id="IPR012163">
    <property type="entry name" value="Sialyl_trans"/>
</dbReference>
<dbReference type="GO" id="GO:0000139">
    <property type="term" value="C:Golgi membrane"/>
    <property type="evidence" value="ECO:0007669"/>
    <property type="project" value="UniProtKB-SubCell"/>
</dbReference>
<evidence type="ECO:0000256" key="6">
    <source>
        <dbReference type="ARBA" id="ARBA00022968"/>
    </source>
</evidence>
<keyword evidence="8" id="KW-0333">Golgi apparatus</keyword>
<evidence type="ECO:0000313" key="15">
    <source>
        <dbReference type="EMBL" id="CAH1252524.1"/>
    </source>
</evidence>
<dbReference type="GO" id="GO:0003828">
    <property type="term" value="F:alpha-N-acetylneuraminate alpha-2,8-sialyltransferase activity"/>
    <property type="evidence" value="ECO:0007669"/>
    <property type="project" value="TreeGrafter"/>
</dbReference>
<dbReference type="OrthoDB" id="10264956at2759"/>
<evidence type="ECO:0000256" key="2">
    <source>
        <dbReference type="ARBA" id="ARBA00006003"/>
    </source>
</evidence>